<dbReference type="PANTHER" id="PTHR11384">
    <property type="entry name" value="ATP-BINDING CASSETTE, SUB-FAMILY D MEMBER"/>
    <property type="match status" value="1"/>
</dbReference>
<dbReference type="EMBL" id="JAHRIN010038686">
    <property type="protein sequence ID" value="MEQ2204994.1"/>
    <property type="molecule type" value="Genomic_DNA"/>
</dbReference>
<reference evidence="5 6" key="1">
    <citation type="submission" date="2021-06" db="EMBL/GenBank/DDBJ databases">
        <authorList>
            <person name="Palmer J.M."/>
        </authorList>
    </citation>
    <scope>NUCLEOTIDE SEQUENCE [LARGE SCALE GENOMIC DNA]</scope>
    <source>
        <strain evidence="5 6">XC_2019</strain>
        <tissue evidence="5">Muscle</tissue>
    </source>
</reference>
<protein>
    <submittedName>
        <fullName evidence="5">Uncharacterized protein</fullName>
    </submittedName>
</protein>
<dbReference type="InterPro" id="IPR050835">
    <property type="entry name" value="ABC_transporter_sub-D"/>
</dbReference>
<keyword evidence="4" id="KW-0472">Membrane</keyword>
<accession>A0ABV0RA07</accession>
<evidence type="ECO:0000313" key="6">
    <source>
        <dbReference type="Proteomes" id="UP001434883"/>
    </source>
</evidence>
<dbReference type="PANTHER" id="PTHR11384:SF71">
    <property type="entry name" value="ATP-BINDING CASSETTE SUB-FAMILY D MEMBER 1"/>
    <property type="match status" value="1"/>
</dbReference>
<name>A0ABV0RA07_9TELE</name>
<evidence type="ECO:0000256" key="4">
    <source>
        <dbReference type="ARBA" id="ARBA00023136"/>
    </source>
</evidence>
<keyword evidence="2" id="KW-0812">Transmembrane</keyword>
<dbReference type="Proteomes" id="UP001434883">
    <property type="component" value="Unassembled WGS sequence"/>
</dbReference>
<proteinExistence type="predicted"/>
<organism evidence="5 6">
    <name type="scientific">Xenoophorus captivus</name>
    <dbReference type="NCBI Taxonomy" id="1517983"/>
    <lineage>
        <taxon>Eukaryota</taxon>
        <taxon>Metazoa</taxon>
        <taxon>Chordata</taxon>
        <taxon>Craniata</taxon>
        <taxon>Vertebrata</taxon>
        <taxon>Euteleostomi</taxon>
        <taxon>Actinopterygii</taxon>
        <taxon>Neopterygii</taxon>
        <taxon>Teleostei</taxon>
        <taxon>Neoteleostei</taxon>
        <taxon>Acanthomorphata</taxon>
        <taxon>Ovalentaria</taxon>
        <taxon>Atherinomorphae</taxon>
        <taxon>Cyprinodontiformes</taxon>
        <taxon>Goodeidae</taxon>
        <taxon>Xenoophorus</taxon>
    </lineage>
</organism>
<sequence length="116" mass="13405">PYMSEGTLRDQVLYPDSVDDMVQKGLRDSDLEEILRTVHLLYILDREGGQTSFSDVLQETFLVVLFQEEKQRLENQLSGIPKMQQRLSELRVLLGEMDQEGEDALERRDQTDASLC</sequence>
<gene>
    <name evidence="5" type="ORF">XENOCAPTIV_022651</name>
</gene>
<keyword evidence="1" id="KW-0813">Transport</keyword>
<feature type="non-terminal residue" evidence="5">
    <location>
        <position position="1"/>
    </location>
</feature>
<keyword evidence="6" id="KW-1185">Reference proteome</keyword>
<evidence type="ECO:0000256" key="3">
    <source>
        <dbReference type="ARBA" id="ARBA00022989"/>
    </source>
</evidence>
<keyword evidence="3" id="KW-1133">Transmembrane helix</keyword>
<evidence type="ECO:0000313" key="5">
    <source>
        <dbReference type="EMBL" id="MEQ2204994.1"/>
    </source>
</evidence>
<evidence type="ECO:0000256" key="1">
    <source>
        <dbReference type="ARBA" id="ARBA00022448"/>
    </source>
</evidence>
<evidence type="ECO:0000256" key="2">
    <source>
        <dbReference type="ARBA" id="ARBA00022692"/>
    </source>
</evidence>
<comment type="caution">
    <text evidence="5">The sequence shown here is derived from an EMBL/GenBank/DDBJ whole genome shotgun (WGS) entry which is preliminary data.</text>
</comment>